<dbReference type="AlphaFoldDB" id="A0A7T0H2Q7"/>
<dbReference type="EMBL" id="CP061801">
    <property type="protein sequence ID" value="QPK02231.1"/>
    <property type="molecule type" value="Genomic_DNA"/>
</dbReference>
<reference evidence="1" key="1">
    <citation type="submission" date="2020-09" db="EMBL/GenBank/DDBJ databases">
        <title>First Report of a novel Colistin-Resistant species of Enterobacter cloacae complex Producing MCR-5 isolated from hospital sewage water.</title>
        <authorList>
            <person name="Zhou K."/>
        </authorList>
    </citation>
    <scope>NUCLEOTIDE SEQUENCE [LARGE SCALE GENOMIC DNA]</scope>
    <source>
        <strain evidence="1">HSW1412</strain>
    </source>
</reference>
<sequence>MEKIKISNNISIFYQFSRSSSVYLASLFDANTGDYISSVMSNNKESLIKQVEAYAQLDENEQGQLRKLII</sequence>
<proteinExistence type="predicted"/>
<gene>
    <name evidence="1" type="ORF">IDM36_09035</name>
</gene>
<name>A0A7T0H2Q7_9ENTR</name>
<protein>
    <submittedName>
        <fullName evidence="1">Uncharacterized protein</fullName>
    </submittedName>
</protein>
<accession>A0A7T0H2Q7</accession>
<evidence type="ECO:0000313" key="1">
    <source>
        <dbReference type="EMBL" id="QPK02231.1"/>
    </source>
</evidence>
<organism evidence="1">
    <name type="scientific">Enterobacter mori</name>
    <dbReference type="NCBI Taxonomy" id="539813"/>
    <lineage>
        <taxon>Bacteria</taxon>
        <taxon>Pseudomonadati</taxon>
        <taxon>Pseudomonadota</taxon>
        <taxon>Gammaproteobacteria</taxon>
        <taxon>Enterobacterales</taxon>
        <taxon>Enterobacteriaceae</taxon>
        <taxon>Enterobacter</taxon>
    </lineage>
</organism>